<dbReference type="AlphaFoldDB" id="A0AAW0M855"/>
<evidence type="ECO:0000313" key="9">
    <source>
        <dbReference type="Proteomes" id="UP000237347"/>
    </source>
</evidence>
<dbReference type="InterPro" id="IPR032675">
    <property type="entry name" value="LRR_dom_sf"/>
</dbReference>
<name>A0AAW0M855_QUESU</name>
<dbReference type="Gene3D" id="3.90.730.10">
    <property type="entry name" value="Ribonuclease T2-like"/>
    <property type="match status" value="1"/>
</dbReference>
<keyword evidence="2" id="KW-0540">Nuclease</keyword>
<keyword evidence="3" id="KW-0255">Endonuclease</keyword>
<dbReference type="PANTHER" id="PTHR11240:SF75">
    <property type="entry name" value="RIBONUCLEASE 3"/>
    <property type="match status" value="1"/>
</dbReference>
<dbReference type="EMBL" id="PKMF04000011">
    <property type="protein sequence ID" value="KAK7859659.1"/>
    <property type="molecule type" value="Genomic_DNA"/>
</dbReference>
<dbReference type="GO" id="GO:0003723">
    <property type="term" value="F:RNA binding"/>
    <property type="evidence" value="ECO:0007669"/>
    <property type="project" value="InterPro"/>
</dbReference>
<dbReference type="Proteomes" id="UP000237347">
    <property type="component" value="Unassembled WGS sequence"/>
</dbReference>
<dbReference type="Gene3D" id="3.80.10.10">
    <property type="entry name" value="Ribonuclease Inhibitor"/>
    <property type="match status" value="1"/>
</dbReference>
<evidence type="ECO:0000256" key="1">
    <source>
        <dbReference type="ARBA" id="ARBA00007469"/>
    </source>
</evidence>
<evidence type="ECO:0000256" key="2">
    <source>
        <dbReference type="ARBA" id="ARBA00022722"/>
    </source>
</evidence>
<evidence type="ECO:0000256" key="4">
    <source>
        <dbReference type="ARBA" id="ARBA00022801"/>
    </source>
</evidence>
<dbReference type="SUPFAM" id="SSF52058">
    <property type="entry name" value="L domain-like"/>
    <property type="match status" value="1"/>
</dbReference>
<evidence type="ECO:0000313" key="8">
    <source>
        <dbReference type="EMBL" id="KAK7859659.1"/>
    </source>
</evidence>
<evidence type="ECO:0000256" key="7">
    <source>
        <dbReference type="SAM" id="MobiDB-lite"/>
    </source>
</evidence>
<dbReference type="PANTHER" id="PTHR11240">
    <property type="entry name" value="RIBONUCLEASE T2"/>
    <property type="match status" value="1"/>
</dbReference>
<dbReference type="GO" id="GO:0016787">
    <property type="term" value="F:hydrolase activity"/>
    <property type="evidence" value="ECO:0007669"/>
    <property type="project" value="UniProtKB-KW"/>
</dbReference>
<accession>A0AAW0M855</accession>
<evidence type="ECO:0000256" key="6">
    <source>
        <dbReference type="RuleBase" id="RU004328"/>
    </source>
</evidence>
<dbReference type="InterPro" id="IPR036430">
    <property type="entry name" value="RNase_T2-like_sf"/>
</dbReference>
<dbReference type="SUPFAM" id="SSF55895">
    <property type="entry name" value="Ribonuclease Rh-like"/>
    <property type="match status" value="1"/>
</dbReference>
<gene>
    <name evidence="8" type="primary">RNS3_4</name>
    <name evidence="8" type="ORF">CFP56_004755</name>
</gene>
<keyword evidence="9" id="KW-1185">Reference proteome</keyword>
<evidence type="ECO:0000256" key="5">
    <source>
        <dbReference type="ARBA" id="ARBA00023239"/>
    </source>
</evidence>
<sequence length="792" mass="90686">MVNLQVDLTQTFTRLNLLMPHSCIKLPKLIKQERQLENLVYVNLKGCKFIKKLPILRVPNLKKLNLSSCGNLVKFHSIYKLQQLWRLETPTAKLRPTCNSFDGSFGYGFMNLKELDFVGREAINELDLLMKPDYFPALEFINLSKTNIVTIPESISRFPKLKSLHITDCKLLREIQGLPQSIRLVEAENCMLLDTQSPSGLLNQVIEIIGILPSRVCGRARSNKLMDPQLTNYFPSEIEGAESEDGDISMDLQFTNYFPSETESAESEDGDISMEGVESEDGDISMEGAESEDGDISMDPQFTECEDGDILMDPQFSNNFPSEIGGIEYEDGGIDRAITFWGTEMPKWFNHQSVDDSIFFFVGRKFPKLVICFDPGQEFVSVFLSISINGYEKLDNYFQFLYRFGGNNLQLFSPTQRSLQRQLNKSNPTDQNLVKVSITDESFDICNYIKRWGVHVECTCPPQESAIPNLPLLTARYDDDYDVVDYLRELPFYGSDDKEEYQSPLVHDDDVVDYMHELPFYGSDDKEEYQSLVHDDDVDVDVDYLRELPFYGSDDKEEYQSPLVHDDDVDVDYLRELPFYGSDDKEEYQSPLVHDDDVAVDYMRELPFYGSHDKEEYQSPLVHDDTSMSCMSWLLTGMVAVEVRHIVSFKLEEMTNLSSTQRTVSWQACPQSHEWEKHGACSESQLDQHEYFEAALNLKKKANLLQILRIARIEPDDGFYRLDNIVKAIIKGIGHTPRIGCNKDSDGNRLTANFTKSTSVWTVLGQKSSSVQCLRKEDVLQMFSFRSSKDCG</sequence>
<keyword evidence="5" id="KW-0456">Lyase</keyword>
<comment type="similarity">
    <text evidence="1 6">Belongs to the RNase T2 family.</text>
</comment>
<organism evidence="8 9">
    <name type="scientific">Quercus suber</name>
    <name type="common">Cork oak</name>
    <dbReference type="NCBI Taxonomy" id="58331"/>
    <lineage>
        <taxon>Eukaryota</taxon>
        <taxon>Viridiplantae</taxon>
        <taxon>Streptophyta</taxon>
        <taxon>Embryophyta</taxon>
        <taxon>Tracheophyta</taxon>
        <taxon>Spermatophyta</taxon>
        <taxon>Magnoliopsida</taxon>
        <taxon>eudicotyledons</taxon>
        <taxon>Gunneridae</taxon>
        <taxon>Pentapetalae</taxon>
        <taxon>rosids</taxon>
        <taxon>fabids</taxon>
        <taxon>Fagales</taxon>
        <taxon>Fagaceae</taxon>
        <taxon>Quercus</taxon>
    </lineage>
</organism>
<dbReference type="GO" id="GO:0005576">
    <property type="term" value="C:extracellular region"/>
    <property type="evidence" value="ECO:0007669"/>
    <property type="project" value="TreeGrafter"/>
</dbReference>
<comment type="caution">
    <text evidence="8">The sequence shown here is derived from an EMBL/GenBank/DDBJ whole genome shotgun (WGS) entry which is preliminary data.</text>
</comment>
<dbReference type="InterPro" id="IPR001568">
    <property type="entry name" value="RNase_T2-like"/>
</dbReference>
<reference evidence="8 9" key="1">
    <citation type="journal article" date="2018" name="Sci. Data">
        <title>The draft genome sequence of cork oak.</title>
        <authorList>
            <person name="Ramos A.M."/>
            <person name="Usie A."/>
            <person name="Barbosa P."/>
            <person name="Barros P.M."/>
            <person name="Capote T."/>
            <person name="Chaves I."/>
            <person name="Simoes F."/>
            <person name="Abreu I."/>
            <person name="Carrasquinho I."/>
            <person name="Faro C."/>
            <person name="Guimaraes J.B."/>
            <person name="Mendonca D."/>
            <person name="Nobrega F."/>
            <person name="Rodrigues L."/>
            <person name="Saibo N.J.M."/>
            <person name="Varela M.C."/>
            <person name="Egas C."/>
            <person name="Matos J."/>
            <person name="Miguel C.M."/>
            <person name="Oliveira M.M."/>
            <person name="Ricardo C.P."/>
            <person name="Goncalves S."/>
        </authorList>
    </citation>
    <scope>NUCLEOTIDE SEQUENCE [LARGE SCALE GENOMIC DNA]</scope>
    <source>
        <strain evidence="9">cv. HL8</strain>
    </source>
</reference>
<evidence type="ECO:0000256" key="3">
    <source>
        <dbReference type="ARBA" id="ARBA00022759"/>
    </source>
</evidence>
<protein>
    <submittedName>
        <fullName evidence="8">Ribonuclease 3</fullName>
    </submittedName>
</protein>
<keyword evidence="4" id="KW-0378">Hydrolase</keyword>
<dbReference type="GO" id="GO:0006401">
    <property type="term" value="P:RNA catabolic process"/>
    <property type="evidence" value="ECO:0007669"/>
    <property type="project" value="TreeGrafter"/>
</dbReference>
<dbReference type="Pfam" id="PF00445">
    <property type="entry name" value="Ribonuclease_T2"/>
    <property type="match status" value="1"/>
</dbReference>
<dbReference type="GO" id="GO:0033897">
    <property type="term" value="F:ribonuclease T2 activity"/>
    <property type="evidence" value="ECO:0007669"/>
    <property type="project" value="InterPro"/>
</dbReference>
<proteinExistence type="inferred from homology"/>
<feature type="compositionally biased region" description="Acidic residues" evidence="7">
    <location>
        <begin position="263"/>
        <end position="296"/>
    </location>
</feature>
<feature type="region of interest" description="Disordered" evidence="7">
    <location>
        <begin position="261"/>
        <end position="298"/>
    </location>
</feature>